<keyword evidence="1" id="KW-0479">Metal-binding</keyword>
<dbReference type="EMBL" id="JACHHT010000002">
    <property type="protein sequence ID" value="MBB6522631.1"/>
    <property type="molecule type" value="Genomic_DNA"/>
</dbReference>
<dbReference type="Gene3D" id="1.10.238.10">
    <property type="entry name" value="EF-hand"/>
    <property type="match status" value="2"/>
</dbReference>
<dbReference type="InParanoid" id="A0A7X0MWE3"/>
<feature type="domain" description="EF-hand" evidence="5">
    <location>
        <begin position="134"/>
        <end position="169"/>
    </location>
</feature>
<feature type="compositionally biased region" description="Basic residues" evidence="3">
    <location>
        <begin position="164"/>
        <end position="176"/>
    </location>
</feature>
<feature type="signal peptide" evidence="4">
    <location>
        <begin position="1"/>
        <end position="19"/>
    </location>
</feature>
<feature type="chain" id="PRO_5031027318" evidence="4">
    <location>
        <begin position="20"/>
        <end position="176"/>
    </location>
</feature>
<dbReference type="SUPFAM" id="SSF47473">
    <property type="entry name" value="EF-hand"/>
    <property type="match status" value="1"/>
</dbReference>
<evidence type="ECO:0000313" key="6">
    <source>
        <dbReference type="EMBL" id="MBB6522631.1"/>
    </source>
</evidence>
<dbReference type="GO" id="GO:0005509">
    <property type="term" value="F:calcium ion binding"/>
    <property type="evidence" value="ECO:0007669"/>
    <property type="project" value="InterPro"/>
</dbReference>
<dbReference type="PANTHER" id="PTHR45942">
    <property type="entry name" value="PROTEIN PHOSPATASE 3 REGULATORY SUBUNIT B ALPHA ISOFORM TYPE 1"/>
    <property type="match status" value="1"/>
</dbReference>
<dbReference type="InterPro" id="IPR011992">
    <property type="entry name" value="EF-hand-dom_pair"/>
</dbReference>
<dbReference type="SMART" id="SM00054">
    <property type="entry name" value="EFh"/>
    <property type="match status" value="4"/>
</dbReference>
<dbReference type="Proteomes" id="UP000528457">
    <property type="component" value="Unassembled WGS sequence"/>
</dbReference>
<keyword evidence="4" id="KW-0732">Signal</keyword>
<dbReference type="AlphaFoldDB" id="A0A7X0MWE3"/>
<keyword evidence="7" id="KW-1185">Reference proteome</keyword>
<dbReference type="CDD" id="cd00051">
    <property type="entry name" value="EFh"/>
    <property type="match status" value="1"/>
</dbReference>
<sequence length="176" mass="19777">MKKIVTMMIALAATSQAYAFPGADERKEKLDLDGDGIITRTEIQAAKSARFADMDTDKNGQLSQAELSAYGEAKKAEMQAKMFARLDGDSNGTVSLEEFIDRRPGEREQVARNVFVLADVNQDGQLTQEELVNAKSDRAAMRFARMDLDGNGEISEEEFSESRKHSKKKMRKMFRR</sequence>
<evidence type="ECO:0000313" key="7">
    <source>
        <dbReference type="Proteomes" id="UP000528457"/>
    </source>
</evidence>
<reference evidence="6 7" key="1">
    <citation type="submission" date="2020-08" db="EMBL/GenBank/DDBJ databases">
        <title>Genomic Encyclopedia of Type Strains, Phase IV (KMG-IV): sequencing the most valuable type-strain genomes for metagenomic binning, comparative biology and taxonomic classification.</title>
        <authorList>
            <person name="Goeker M."/>
        </authorList>
    </citation>
    <scope>NUCLEOTIDE SEQUENCE [LARGE SCALE GENOMIC DNA]</scope>
    <source>
        <strain evidence="6 7">DSM 22368</strain>
    </source>
</reference>
<gene>
    <name evidence="6" type="ORF">HNR48_002916</name>
</gene>
<proteinExistence type="predicted"/>
<organism evidence="6 7">
    <name type="scientific">Pseudoteredinibacter isoporae</name>
    <dbReference type="NCBI Taxonomy" id="570281"/>
    <lineage>
        <taxon>Bacteria</taxon>
        <taxon>Pseudomonadati</taxon>
        <taxon>Pseudomonadota</taxon>
        <taxon>Gammaproteobacteria</taxon>
        <taxon>Cellvibrionales</taxon>
        <taxon>Cellvibrionaceae</taxon>
        <taxon>Pseudoteredinibacter</taxon>
    </lineage>
</organism>
<comment type="caution">
    <text evidence="6">The sequence shown here is derived from an EMBL/GenBank/DDBJ whole genome shotgun (WGS) entry which is preliminary data.</text>
</comment>
<keyword evidence="2" id="KW-0677">Repeat</keyword>
<dbReference type="InterPro" id="IPR018247">
    <property type="entry name" value="EF_Hand_1_Ca_BS"/>
</dbReference>
<accession>A0A7X0MWE3</accession>
<dbReference type="RefSeq" id="WP_166845514.1">
    <property type="nucleotide sequence ID" value="NZ_JAAONY010000002.1"/>
</dbReference>
<name>A0A7X0MWE3_9GAMM</name>
<evidence type="ECO:0000256" key="1">
    <source>
        <dbReference type="ARBA" id="ARBA00022723"/>
    </source>
</evidence>
<dbReference type="PROSITE" id="PS50222">
    <property type="entry name" value="EF_HAND_2"/>
    <property type="match status" value="1"/>
</dbReference>
<feature type="region of interest" description="Disordered" evidence="3">
    <location>
        <begin position="151"/>
        <end position="176"/>
    </location>
</feature>
<protein>
    <submittedName>
        <fullName evidence="6">Ca2+-binding EF-hand superfamily protein</fullName>
    </submittedName>
</protein>
<evidence type="ECO:0000256" key="2">
    <source>
        <dbReference type="ARBA" id="ARBA00022737"/>
    </source>
</evidence>
<evidence type="ECO:0000256" key="3">
    <source>
        <dbReference type="SAM" id="MobiDB-lite"/>
    </source>
</evidence>
<evidence type="ECO:0000259" key="5">
    <source>
        <dbReference type="PROSITE" id="PS50222"/>
    </source>
</evidence>
<dbReference type="InterPro" id="IPR002048">
    <property type="entry name" value="EF_hand_dom"/>
</dbReference>
<dbReference type="PROSITE" id="PS00018">
    <property type="entry name" value="EF_HAND_1"/>
    <property type="match status" value="2"/>
</dbReference>
<evidence type="ECO:0000256" key="4">
    <source>
        <dbReference type="SAM" id="SignalP"/>
    </source>
</evidence>
<dbReference type="Pfam" id="PF13202">
    <property type="entry name" value="EF-hand_5"/>
    <property type="match status" value="3"/>
</dbReference>
<dbReference type="Pfam" id="PF13499">
    <property type="entry name" value="EF-hand_7"/>
    <property type="match status" value="1"/>
</dbReference>